<dbReference type="Pfam" id="PF00072">
    <property type="entry name" value="Response_reg"/>
    <property type="match status" value="1"/>
</dbReference>
<dbReference type="SMART" id="SM00448">
    <property type="entry name" value="REC"/>
    <property type="match status" value="1"/>
</dbReference>
<dbReference type="SUPFAM" id="SSF55785">
    <property type="entry name" value="PYP-like sensor domain (PAS domain)"/>
    <property type="match status" value="1"/>
</dbReference>
<evidence type="ECO:0000259" key="2">
    <source>
        <dbReference type="PROSITE" id="PS50110"/>
    </source>
</evidence>
<feature type="domain" description="PAS" evidence="3">
    <location>
        <begin position="140"/>
        <end position="195"/>
    </location>
</feature>
<dbReference type="SUPFAM" id="SSF52172">
    <property type="entry name" value="CheY-like"/>
    <property type="match status" value="1"/>
</dbReference>
<name>K2RF15_METFP</name>
<dbReference type="PROSITE" id="PS50112">
    <property type="entry name" value="PAS"/>
    <property type="match status" value="1"/>
</dbReference>
<evidence type="ECO:0000313" key="5">
    <source>
        <dbReference type="Proteomes" id="UP000007360"/>
    </source>
</evidence>
<evidence type="ECO:0000259" key="3">
    <source>
        <dbReference type="PROSITE" id="PS50112"/>
    </source>
</evidence>
<dbReference type="InterPro" id="IPR011006">
    <property type="entry name" value="CheY-like_superfamily"/>
</dbReference>
<dbReference type="Gene3D" id="3.30.450.20">
    <property type="entry name" value="PAS domain"/>
    <property type="match status" value="1"/>
</dbReference>
<dbReference type="GO" id="GO:0006355">
    <property type="term" value="P:regulation of DNA-templated transcription"/>
    <property type="evidence" value="ECO:0007669"/>
    <property type="project" value="InterPro"/>
</dbReference>
<dbReference type="OrthoDB" id="2830at2157"/>
<keyword evidence="5" id="KW-1185">Reference proteome</keyword>
<dbReference type="EMBL" id="AMPO01000001">
    <property type="protein sequence ID" value="EKF86984.1"/>
    <property type="molecule type" value="Genomic_DNA"/>
</dbReference>
<dbReference type="CDD" id="cd17534">
    <property type="entry name" value="REC_DC-like"/>
    <property type="match status" value="1"/>
</dbReference>
<accession>K2RF15</accession>
<dbReference type="Gene3D" id="3.40.50.2300">
    <property type="match status" value="1"/>
</dbReference>
<comment type="caution">
    <text evidence="4">The sequence shown here is derived from an EMBL/GenBank/DDBJ whole genome shotgun (WGS) entry which is preliminary data.</text>
</comment>
<dbReference type="InterPro" id="IPR052048">
    <property type="entry name" value="ST_Response_Regulator"/>
</dbReference>
<dbReference type="InterPro" id="IPR000014">
    <property type="entry name" value="PAS"/>
</dbReference>
<organism evidence="4 5">
    <name type="scientific">Methanobacterium formicicum (strain DSM 3637 / PP1)</name>
    <dbReference type="NCBI Taxonomy" id="1204725"/>
    <lineage>
        <taxon>Archaea</taxon>
        <taxon>Methanobacteriati</taxon>
        <taxon>Methanobacteriota</taxon>
        <taxon>Methanomada group</taxon>
        <taxon>Methanobacteria</taxon>
        <taxon>Methanobacteriales</taxon>
        <taxon>Methanobacteriaceae</taxon>
        <taxon>Methanobacterium</taxon>
    </lineage>
</organism>
<dbReference type="AlphaFoldDB" id="K2RF15"/>
<dbReference type="CDD" id="cd00130">
    <property type="entry name" value="PAS"/>
    <property type="match status" value="1"/>
</dbReference>
<dbReference type="InterPro" id="IPR001789">
    <property type="entry name" value="Sig_transdc_resp-reg_receiver"/>
</dbReference>
<dbReference type="RefSeq" id="WP_004029558.1">
    <property type="nucleotide sequence ID" value="NZ_AMPO01000001.1"/>
</dbReference>
<proteinExistence type="predicted"/>
<dbReference type="PANTHER" id="PTHR43228">
    <property type="entry name" value="TWO-COMPONENT RESPONSE REGULATOR"/>
    <property type="match status" value="1"/>
</dbReference>
<sequence>MANANILIVEDERITAEDMKRALNSVGFNVPAIVSSGEEAIKAAEELKVDLVIMDIKLEGEMDGIQAAEKIRSKLGIPIIYLTAYSDEKTVQRAKVTEPSGFILKQPYGFLRKPFEESELNTAIEITLYRDRLEKKLRKHDKWLGAMLRSISDGVIATDPHGQVRFMNSMAEELTGWLEEDALGHDVRDIFKPMDYKFPRGEDISITESRFKRAILPTKDGSKLTVDGSVTLIKDFEDNIDGFVVIFRSIDQ</sequence>
<evidence type="ECO:0000256" key="1">
    <source>
        <dbReference type="PROSITE-ProRule" id="PRU00169"/>
    </source>
</evidence>
<keyword evidence="1" id="KW-0597">Phosphoprotein</keyword>
<dbReference type="InterPro" id="IPR013767">
    <property type="entry name" value="PAS_fold"/>
</dbReference>
<dbReference type="Pfam" id="PF00989">
    <property type="entry name" value="PAS"/>
    <property type="match status" value="1"/>
</dbReference>
<dbReference type="SMART" id="SM00091">
    <property type="entry name" value="PAS"/>
    <property type="match status" value="1"/>
</dbReference>
<dbReference type="PATRIC" id="fig|1204725.3.peg.366"/>
<protein>
    <submittedName>
        <fullName evidence="4">PAS/PAC sensor protein</fullName>
    </submittedName>
</protein>
<dbReference type="PROSITE" id="PS50110">
    <property type="entry name" value="RESPONSE_REGULATORY"/>
    <property type="match status" value="1"/>
</dbReference>
<feature type="modified residue" description="4-aspartylphosphate" evidence="1">
    <location>
        <position position="55"/>
    </location>
</feature>
<dbReference type="InterPro" id="IPR035965">
    <property type="entry name" value="PAS-like_dom_sf"/>
</dbReference>
<feature type="domain" description="Response regulatory" evidence="2">
    <location>
        <begin position="5"/>
        <end position="128"/>
    </location>
</feature>
<evidence type="ECO:0000313" key="4">
    <source>
        <dbReference type="EMBL" id="EKF86984.1"/>
    </source>
</evidence>
<gene>
    <name evidence="4" type="ORF">A994_01820</name>
</gene>
<dbReference type="Proteomes" id="UP000007360">
    <property type="component" value="Unassembled WGS sequence"/>
</dbReference>
<reference evidence="4 5" key="1">
    <citation type="journal article" date="2012" name="J. Bacteriol.">
        <title>Draft genome sequence of Methanobacterium formicicum DSM 3637, an archaebacterium isolated from the methane producer amoeba Pelomyxa palustris.</title>
        <authorList>
            <person name="Gutierrez G."/>
        </authorList>
    </citation>
    <scope>NUCLEOTIDE SEQUENCE [LARGE SCALE GENOMIC DNA]</scope>
    <source>
        <strain evidence="5">DSM 3637 / PP1</strain>
    </source>
</reference>
<dbReference type="PANTHER" id="PTHR43228:SF6">
    <property type="entry name" value="RESPONSE REGULATOR RECEIVER"/>
    <property type="match status" value="1"/>
</dbReference>
<dbReference type="NCBIfam" id="TIGR00229">
    <property type="entry name" value="sensory_box"/>
    <property type="match status" value="1"/>
</dbReference>
<dbReference type="GO" id="GO:0000160">
    <property type="term" value="P:phosphorelay signal transduction system"/>
    <property type="evidence" value="ECO:0007669"/>
    <property type="project" value="InterPro"/>
</dbReference>